<evidence type="ECO:0000313" key="4">
    <source>
        <dbReference type="EMBL" id="EYT49749.1"/>
    </source>
</evidence>
<evidence type="ECO:0000313" key="5">
    <source>
        <dbReference type="Proteomes" id="UP000019754"/>
    </source>
</evidence>
<dbReference type="PROSITE" id="PS51318">
    <property type="entry name" value="TAT"/>
    <property type="match status" value="1"/>
</dbReference>
<keyword evidence="4" id="KW-0378">Hydrolase</keyword>
<keyword evidence="2" id="KW-0732">Signal</keyword>
<dbReference type="STRING" id="1249481.D641_0106920"/>
<dbReference type="Pfam" id="PF03372">
    <property type="entry name" value="Exo_endo_phos"/>
    <property type="match status" value="1"/>
</dbReference>
<dbReference type="Gene3D" id="3.60.10.10">
    <property type="entry name" value="Endonuclease/exonuclease/phosphatase"/>
    <property type="match status" value="1"/>
</dbReference>
<feature type="signal peptide" evidence="2">
    <location>
        <begin position="1"/>
        <end position="24"/>
    </location>
</feature>
<dbReference type="InterPro" id="IPR005135">
    <property type="entry name" value="Endo/exonuclease/phosphatase"/>
</dbReference>
<feature type="compositionally biased region" description="Basic and acidic residues" evidence="1">
    <location>
        <begin position="339"/>
        <end position="349"/>
    </location>
</feature>
<dbReference type="SUPFAM" id="SSF56219">
    <property type="entry name" value="DNase I-like"/>
    <property type="match status" value="1"/>
</dbReference>
<feature type="domain" description="Endonuclease/exonuclease/phosphatase" evidence="3">
    <location>
        <begin position="72"/>
        <end position="402"/>
    </location>
</feature>
<dbReference type="Proteomes" id="UP000019754">
    <property type="component" value="Unassembled WGS sequence"/>
</dbReference>
<keyword evidence="5" id="KW-1185">Reference proteome</keyword>
<dbReference type="EMBL" id="AORC01000007">
    <property type="protein sequence ID" value="EYT49749.1"/>
    <property type="molecule type" value="Genomic_DNA"/>
</dbReference>
<dbReference type="GO" id="GO:0004519">
    <property type="term" value="F:endonuclease activity"/>
    <property type="evidence" value="ECO:0007669"/>
    <property type="project" value="UniProtKB-KW"/>
</dbReference>
<feature type="region of interest" description="Disordered" evidence="1">
    <location>
        <begin position="320"/>
        <end position="354"/>
    </location>
</feature>
<keyword evidence="4" id="KW-0255">Endonuclease</keyword>
<evidence type="ECO:0000256" key="1">
    <source>
        <dbReference type="SAM" id="MobiDB-lite"/>
    </source>
</evidence>
<protein>
    <submittedName>
        <fullName evidence="4">Endonuclease</fullName>
    </submittedName>
</protein>
<dbReference type="HOGENOM" id="CLU_042670_1_0_11"/>
<dbReference type="InterPro" id="IPR036691">
    <property type="entry name" value="Endo/exonu/phosph_ase_sf"/>
</dbReference>
<feature type="compositionally biased region" description="Low complexity" evidence="1">
    <location>
        <begin position="323"/>
        <end position="337"/>
    </location>
</feature>
<accession>A0A022KUB2</accession>
<gene>
    <name evidence="4" type="ORF">D641_0106920</name>
</gene>
<feature type="chain" id="PRO_5001504791" evidence="2">
    <location>
        <begin position="25"/>
        <end position="414"/>
    </location>
</feature>
<sequence length="414" mass="44556">MSRRRALTAAAAAGLGLPAGAAHAAASGPAPVIQPGVGPAGRGRSTNVRFATFNASLNRAVEGGLLADLETGQDPQIRAVAEVIQINNPDVLLINEFDYDAEHRAIDLFRRNYLEVGQNGRTPVHYHYVHTAPVNTGVPSGLDLNRDGTVGGPDDAWGFGLFPGQYGMVVLSRYPILTREVRTFQHLLWSSMPGNLIPESYYGTEIAAQLRLSSKSHWDVPIQIGTKKVHLLAAHPTPPSFDGPEDRNGRRNHDEIRLWADYLRPGKASRWIVDDSGTTGGLQPSESFVIAGDYNSDPTDGDSWPGAIDQLLEHPRVRDTKPASAGAVEAAQAQGGANSDHKGDPRYDTADFSDVPGPGNIRVDYVLPSKDLQAVASAVYWPKAGEAGSELTGTYPFPTSDHRLVRVDLQIRGL</sequence>
<keyword evidence="4" id="KW-0540">Nuclease</keyword>
<evidence type="ECO:0000256" key="2">
    <source>
        <dbReference type="SAM" id="SignalP"/>
    </source>
</evidence>
<organism evidence="4 5">
    <name type="scientific">Brachybacterium muris UCD-AY4</name>
    <dbReference type="NCBI Taxonomy" id="1249481"/>
    <lineage>
        <taxon>Bacteria</taxon>
        <taxon>Bacillati</taxon>
        <taxon>Actinomycetota</taxon>
        <taxon>Actinomycetes</taxon>
        <taxon>Micrococcales</taxon>
        <taxon>Dermabacteraceae</taxon>
        <taxon>Brachybacterium</taxon>
    </lineage>
</organism>
<dbReference type="AlphaFoldDB" id="A0A022KUB2"/>
<name>A0A022KUB2_9MICO</name>
<dbReference type="InterPro" id="IPR006311">
    <property type="entry name" value="TAT_signal"/>
</dbReference>
<evidence type="ECO:0000259" key="3">
    <source>
        <dbReference type="Pfam" id="PF03372"/>
    </source>
</evidence>
<comment type="caution">
    <text evidence="4">The sequence shown here is derived from an EMBL/GenBank/DDBJ whole genome shotgun (WGS) entry which is preliminary data.</text>
</comment>
<proteinExistence type="predicted"/>
<reference evidence="4 5" key="1">
    <citation type="journal article" date="2013" name="Genome Announc.">
        <title>Draft genome sequence of an Actinobacterium, Brachybacterium muris strain UCD-AY4.</title>
        <authorList>
            <person name="Lo J.R."/>
            <person name="Lang J.M."/>
            <person name="Darling A.E."/>
            <person name="Eisen J.A."/>
            <person name="Coil D.A."/>
        </authorList>
    </citation>
    <scope>NUCLEOTIDE SEQUENCE [LARGE SCALE GENOMIC DNA]</scope>
    <source>
        <strain evidence="4 5">UCD-AY4</strain>
    </source>
</reference>